<proteinExistence type="predicted"/>
<keyword evidence="5" id="KW-1185">Reference proteome</keyword>
<dbReference type="InterPro" id="IPR036770">
    <property type="entry name" value="Ankyrin_rpt-contain_sf"/>
</dbReference>
<comment type="caution">
    <text evidence="4">The sequence shown here is derived from an EMBL/GenBank/DDBJ whole genome shotgun (WGS) entry which is preliminary data.</text>
</comment>
<dbReference type="EMBL" id="CAJNOL010000105">
    <property type="protein sequence ID" value="CAF0849935.1"/>
    <property type="molecule type" value="Genomic_DNA"/>
</dbReference>
<evidence type="ECO:0000313" key="5">
    <source>
        <dbReference type="Proteomes" id="UP000663870"/>
    </source>
</evidence>
<dbReference type="AlphaFoldDB" id="A0A813W2M4"/>
<dbReference type="Proteomes" id="UP000663870">
    <property type="component" value="Unassembled WGS sequence"/>
</dbReference>
<dbReference type="Pfam" id="PF12796">
    <property type="entry name" value="Ank_2"/>
    <property type="match status" value="2"/>
</dbReference>
<dbReference type="PROSITE" id="PS50088">
    <property type="entry name" value="ANK_REPEAT"/>
    <property type="match status" value="1"/>
</dbReference>
<feature type="repeat" description="ANK" evidence="3">
    <location>
        <begin position="110"/>
        <end position="146"/>
    </location>
</feature>
<organism evidence="4 5">
    <name type="scientific">Rotaria sordida</name>
    <dbReference type="NCBI Taxonomy" id="392033"/>
    <lineage>
        <taxon>Eukaryota</taxon>
        <taxon>Metazoa</taxon>
        <taxon>Spiralia</taxon>
        <taxon>Gnathifera</taxon>
        <taxon>Rotifera</taxon>
        <taxon>Eurotatoria</taxon>
        <taxon>Bdelloidea</taxon>
        <taxon>Philodinida</taxon>
        <taxon>Philodinidae</taxon>
        <taxon>Rotaria</taxon>
    </lineage>
</organism>
<evidence type="ECO:0000256" key="1">
    <source>
        <dbReference type="ARBA" id="ARBA00022737"/>
    </source>
</evidence>
<sequence length="395" mass="44804">MQLLESKVLNAIRHSQYRQLALFIRHNYNLNVTTKDGRNGLFIALDIPDARKRRRMIRFCLDHGIDALQKEKKYNYTPLHEAIARQQMDSIQLLLANAGGEIDWRSLDVHGRTILHQAVESNNVSILEALIIVMNHYGVSVDMLDKNGLTPYLLAIKLHLRDIAQILSNKGHASRQQCDLTTHRNANEWEIAGIEEHRLCLRDKLRQEIDNAMREGKINKVKKLKQIYYSPLLLSTNIPTCRDSILSMTTISGLNTKSSLSINEMIDQLPEGDIPESFVTSEADEQTFHLESLPSLQQPISSFLPPISIARQHRPTLTLNALVDLFQVITDQISPSYRSSVKNNINTSFGQHARKKSSAIPHRSTLATIKTNTNLSTISRQRRSSNIVVEAKRVA</sequence>
<name>A0A813W2M4_9BILA</name>
<dbReference type="InterPro" id="IPR002110">
    <property type="entry name" value="Ankyrin_rpt"/>
</dbReference>
<dbReference type="PANTHER" id="PTHR24198">
    <property type="entry name" value="ANKYRIN REPEAT AND PROTEIN KINASE DOMAIN-CONTAINING PROTEIN"/>
    <property type="match status" value="1"/>
</dbReference>
<dbReference type="Gene3D" id="1.25.40.20">
    <property type="entry name" value="Ankyrin repeat-containing domain"/>
    <property type="match status" value="1"/>
</dbReference>
<evidence type="ECO:0000313" key="4">
    <source>
        <dbReference type="EMBL" id="CAF0849935.1"/>
    </source>
</evidence>
<keyword evidence="2 3" id="KW-0040">ANK repeat</keyword>
<protein>
    <submittedName>
        <fullName evidence="4">Uncharacterized protein</fullName>
    </submittedName>
</protein>
<gene>
    <name evidence="4" type="ORF">JXQ802_LOCUS6636</name>
</gene>
<evidence type="ECO:0000256" key="3">
    <source>
        <dbReference type="PROSITE-ProRule" id="PRU00023"/>
    </source>
</evidence>
<evidence type="ECO:0000256" key="2">
    <source>
        <dbReference type="ARBA" id="ARBA00023043"/>
    </source>
</evidence>
<dbReference type="PANTHER" id="PTHR24198:SF165">
    <property type="entry name" value="ANKYRIN REPEAT-CONTAINING PROTEIN-RELATED"/>
    <property type="match status" value="1"/>
</dbReference>
<reference evidence="4" key="1">
    <citation type="submission" date="2021-02" db="EMBL/GenBank/DDBJ databases">
        <authorList>
            <person name="Nowell W R."/>
        </authorList>
    </citation>
    <scope>NUCLEOTIDE SEQUENCE</scope>
</reference>
<dbReference type="SMART" id="SM00248">
    <property type="entry name" value="ANK"/>
    <property type="match status" value="3"/>
</dbReference>
<accession>A0A813W2M4</accession>
<dbReference type="SUPFAM" id="SSF48403">
    <property type="entry name" value="Ankyrin repeat"/>
    <property type="match status" value="1"/>
</dbReference>
<keyword evidence="1" id="KW-0677">Repeat</keyword>
<dbReference type="PROSITE" id="PS50297">
    <property type="entry name" value="ANK_REP_REGION"/>
    <property type="match status" value="1"/>
</dbReference>